<evidence type="ECO:0000256" key="4">
    <source>
        <dbReference type="PIRNR" id="PIRNR006078"/>
    </source>
</evidence>
<gene>
    <name evidence="5" type="ORF">J2S15_003436</name>
</gene>
<protein>
    <submittedName>
        <fullName evidence="5">Glycerate kinase</fullName>
        <ecNumber evidence="5">2.7.1.31</ecNumber>
    </submittedName>
</protein>
<dbReference type="GO" id="GO:0008887">
    <property type="term" value="F:glycerate kinase activity"/>
    <property type="evidence" value="ECO:0007669"/>
    <property type="project" value="UniProtKB-EC"/>
</dbReference>
<dbReference type="PANTHER" id="PTHR21599:SF0">
    <property type="entry name" value="GLYCERATE KINASE"/>
    <property type="match status" value="1"/>
</dbReference>
<evidence type="ECO:0000313" key="5">
    <source>
        <dbReference type="EMBL" id="MDQ0362682.1"/>
    </source>
</evidence>
<dbReference type="RefSeq" id="WP_307410536.1">
    <property type="nucleotide sequence ID" value="NZ_JAUSUR010000007.1"/>
</dbReference>
<comment type="similarity">
    <text evidence="1 4">Belongs to the glycerate kinase type-1 family.</text>
</comment>
<keyword evidence="6" id="KW-1185">Reference proteome</keyword>
<dbReference type="InterPro" id="IPR036129">
    <property type="entry name" value="Glycerate_kinase_sf"/>
</dbReference>
<dbReference type="Gene3D" id="3.90.1510.10">
    <property type="entry name" value="Glycerate kinase, domain 2"/>
    <property type="match status" value="1"/>
</dbReference>
<dbReference type="InterPro" id="IPR018197">
    <property type="entry name" value="Glycerate_kinase_RE-like"/>
</dbReference>
<evidence type="ECO:0000256" key="3">
    <source>
        <dbReference type="ARBA" id="ARBA00022777"/>
    </source>
</evidence>
<dbReference type="EC" id="2.7.1.31" evidence="5"/>
<evidence type="ECO:0000256" key="1">
    <source>
        <dbReference type="ARBA" id="ARBA00006284"/>
    </source>
</evidence>
<dbReference type="SUPFAM" id="SSF110738">
    <property type="entry name" value="Glycerate kinase I"/>
    <property type="match status" value="1"/>
</dbReference>
<reference evidence="5 6" key="1">
    <citation type="submission" date="2023-07" db="EMBL/GenBank/DDBJ databases">
        <title>Genomic Encyclopedia of Type Strains, Phase IV (KMG-IV): sequencing the most valuable type-strain genomes for metagenomic binning, comparative biology and taxonomic classification.</title>
        <authorList>
            <person name="Goeker M."/>
        </authorList>
    </citation>
    <scope>NUCLEOTIDE SEQUENCE [LARGE SCALE GENOMIC DNA]</scope>
    <source>
        <strain evidence="5 6">DSM 16784</strain>
    </source>
</reference>
<sequence>MKIAVACDSYKGCMSSSKVNQIIEQAIHDVDDTYGVVSFVMGDGGEGTTAAFVDACDGEMVTIKVKDAYFRPIEATYGLIDDGKTAVIEVASCIGLNMYDREKRKPMHATSFGVGELLLDASKRNVKKIILGLGGSSTNDGGMGMLQALGAKFYDEEKNYLKSNAGQLKKIHRIDIKKFKFLKDIEIIAACDVKNTLLGENGATYVFGKQKGLYPNQIKKLDIAMKDYADKFKDLGYDIASHEGSGAAGGIGGALALLDAHFMSGLELLRSYNHMDNAIETCDLIITGEGQSDAQTLYGKVPVGVLDIAKKFNKPCICISGALGVEYNKLYDLGFIGIYSVADRAMSFEQALKLAPDKLYACAYTVMKTVHYFVEDYR</sequence>
<evidence type="ECO:0000313" key="6">
    <source>
        <dbReference type="Proteomes" id="UP001230220"/>
    </source>
</evidence>
<dbReference type="Gene3D" id="3.40.50.10350">
    <property type="entry name" value="Glycerate kinase, domain 1"/>
    <property type="match status" value="1"/>
</dbReference>
<keyword evidence="3 4" id="KW-0418">Kinase</keyword>
<evidence type="ECO:0000256" key="2">
    <source>
        <dbReference type="ARBA" id="ARBA00022679"/>
    </source>
</evidence>
<dbReference type="PIRSF" id="PIRSF006078">
    <property type="entry name" value="GlxK"/>
    <property type="match status" value="1"/>
</dbReference>
<dbReference type="NCBIfam" id="TIGR00045">
    <property type="entry name" value="glycerate kinase"/>
    <property type="match status" value="1"/>
</dbReference>
<comment type="caution">
    <text evidence="5">The sequence shown here is derived from an EMBL/GenBank/DDBJ whole genome shotgun (WGS) entry which is preliminary data.</text>
</comment>
<dbReference type="InterPro" id="IPR004381">
    <property type="entry name" value="Glycerate_kinase"/>
</dbReference>
<dbReference type="PANTHER" id="PTHR21599">
    <property type="entry name" value="GLYCERATE KINASE"/>
    <property type="match status" value="1"/>
</dbReference>
<name>A0ABU0E701_9FIRM</name>
<dbReference type="Pfam" id="PF02595">
    <property type="entry name" value="Gly_kinase"/>
    <property type="match status" value="1"/>
</dbReference>
<proteinExistence type="inferred from homology"/>
<dbReference type="Proteomes" id="UP001230220">
    <property type="component" value="Unassembled WGS sequence"/>
</dbReference>
<dbReference type="InterPro" id="IPR018193">
    <property type="entry name" value="Glyc_kinase_flavodox-like_fold"/>
</dbReference>
<accession>A0ABU0E701</accession>
<keyword evidence="2 4" id="KW-0808">Transferase</keyword>
<dbReference type="EMBL" id="JAUSUR010000007">
    <property type="protein sequence ID" value="MDQ0362682.1"/>
    <property type="molecule type" value="Genomic_DNA"/>
</dbReference>
<organism evidence="5 6">
    <name type="scientific">Breznakia pachnodae</name>
    <dbReference type="NCBI Taxonomy" id="265178"/>
    <lineage>
        <taxon>Bacteria</taxon>
        <taxon>Bacillati</taxon>
        <taxon>Bacillota</taxon>
        <taxon>Erysipelotrichia</taxon>
        <taxon>Erysipelotrichales</taxon>
        <taxon>Erysipelotrichaceae</taxon>
        <taxon>Breznakia</taxon>
    </lineage>
</organism>